<dbReference type="PROSITE" id="PS50011">
    <property type="entry name" value="PROTEIN_KINASE_DOM"/>
    <property type="match status" value="1"/>
</dbReference>
<keyword evidence="3" id="KW-1185">Reference proteome</keyword>
<dbReference type="InterPro" id="IPR000719">
    <property type="entry name" value="Prot_kinase_dom"/>
</dbReference>
<dbReference type="GO" id="GO:0005524">
    <property type="term" value="F:ATP binding"/>
    <property type="evidence" value="ECO:0007669"/>
    <property type="project" value="InterPro"/>
</dbReference>
<organism evidence="2 3">
    <name type="scientific">Schistosoma mattheei</name>
    <dbReference type="NCBI Taxonomy" id="31246"/>
    <lineage>
        <taxon>Eukaryota</taxon>
        <taxon>Metazoa</taxon>
        <taxon>Spiralia</taxon>
        <taxon>Lophotrochozoa</taxon>
        <taxon>Platyhelminthes</taxon>
        <taxon>Trematoda</taxon>
        <taxon>Digenea</taxon>
        <taxon>Strigeidida</taxon>
        <taxon>Schistosomatoidea</taxon>
        <taxon>Schistosomatidae</taxon>
        <taxon>Schistosoma</taxon>
    </lineage>
</organism>
<feature type="domain" description="Protein kinase" evidence="1">
    <location>
        <begin position="1"/>
        <end position="341"/>
    </location>
</feature>
<name>A0A3P8GWB8_9TREM</name>
<sequence>MAFANLRHLWRRRDVRLSIKGRVYCTAVRSVLLYGCETCRLRVEDTRKLLVFDHRCLRNIAGILYGSETWPLRVEDTRKLLVFDHRCLRNIAGVCLGITGTVIDQSLIGICAYCKNTLSTLSALVISCQISEALIFLHSSGIVHCGVTPHAIYFYAEDRVKLGNFEYSQFIEIFENQGNEDRYHSNGSSIRKSKSHYHHYQHDYNFFKDSNHQYQLPSIYNLLLGIYYLPAHCLTDWLPVELYNSSNPLFHYDHFSDILQSVSLNEIYQIIRPCTTSDVYSLAKLIQFMLPTIQQIKENPDIYSFNTPNNLFALIYSALKMKPDERISMRQFNRLLIHLYWVILFL</sequence>
<reference evidence="2 3" key="1">
    <citation type="submission" date="2018-11" db="EMBL/GenBank/DDBJ databases">
        <authorList>
            <consortium name="Pathogen Informatics"/>
        </authorList>
    </citation>
    <scope>NUCLEOTIDE SEQUENCE [LARGE SCALE GENOMIC DNA]</scope>
    <source>
        <strain>Denwood</strain>
        <strain evidence="3">Zambia</strain>
    </source>
</reference>
<gene>
    <name evidence="2" type="ORF">SMTD_LOCUS20524</name>
</gene>
<accession>A0A3P8GWB8</accession>
<dbReference type="SUPFAM" id="SSF56112">
    <property type="entry name" value="Protein kinase-like (PK-like)"/>
    <property type="match status" value="1"/>
</dbReference>
<evidence type="ECO:0000313" key="3">
    <source>
        <dbReference type="Proteomes" id="UP000269396"/>
    </source>
</evidence>
<dbReference type="AlphaFoldDB" id="A0A3P8GWB8"/>
<dbReference type="InterPro" id="IPR011009">
    <property type="entry name" value="Kinase-like_dom_sf"/>
</dbReference>
<proteinExistence type="predicted"/>
<evidence type="ECO:0000259" key="1">
    <source>
        <dbReference type="PROSITE" id="PS50011"/>
    </source>
</evidence>
<dbReference type="EMBL" id="UZAL01044662">
    <property type="protein sequence ID" value="VDP82690.1"/>
    <property type="molecule type" value="Genomic_DNA"/>
</dbReference>
<dbReference type="Proteomes" id="UP000269396">
    <property type="component" value="Unassembled WGS sequence"/>
</dbReference>
<dbReference type="GO" id="GO:0004672">
    <property type="term" value="F:protein kinase activity"/>
    <property type="evidence" value="ECO:0007669"/>
    <property type="project" value="InterPro"/>
</dbReference>
<protein>
    <recommendedName>
        <fullName evidence="1">Protein kinase domain-containing protein</fullName>
    </recommendedName>
</protein>
<evidence type="ECO:0000313" key="2">
    <source>
        <dbReference type="EMBL" id="VDP82690.1"/>
    </source>
</evidence>
<dbReference type="Gene3D" id="1.10.510.10">
    <property type="entry name" value="Transferase(Phosphotransferase) domain 1"/>
    <property type="match status" value="1"/>
</dbReference>